<accession>A0A081ND28</accession>
<dbReference type="InterPro" id="IPR053967">
    <property type="entry name" value="LlgE_F_G-like_D1"/>
</dbReference>
<name>A0A081ND28_9GAMM</name>
<dbReference type="Pfam" id="PF22692">
    <property type="entry name" value="LlgE_F_G_D1"/>
    <property type="match status" value="1"/>
</dbReference>
<dbReference type="Proteomes" id="UP000028073">
    <property type="component" value="Unassembled WGS sequence"/>
</dbReference>
<keyword evidence="11" id="KW-1185">Reference proteome</keyword>
<dbReference type="NCBIfam" id="TIGR03506">
    <property type="entry name" value="FlgEFG_subfam"/>
    <property type="match status" value="1"/>
</dbReference>
<organism evidence="10 11">
    <name type="scientific">Endozoicomonas numazuensis</name>
    <dbReference type="NCBI Taxonomy" id="1137799"/>
    <lineage>
        <taxon>Bacteria</taxon>
        <taxon>Pseudomonadati</taxon>
        <taxon>Pseudomonadota</taxon>
        <taxon>Gammaproteobacteria</taxon>
        <taxon>Oceanospirillales</taxon>
        <taxon>Endozoicomonadaceae</taxon>
        <taxon>Endozoicomonas</taxon>
    </lineage>
</organism>
<proteinExistence type="inferred from homology"/>
<comment type="caution">
    <text evidence="10">The sequence shown here is derived from an EMBL/GenBank/DDBJ whole genome shotgun (WGS) entry which is preliminary data.</text>
</comment>
<dbReference type="SUPFAM" id="SSF117143">
    <property type="entry name" value="Flagellar hook protein flgE"/>
    <property type="match status" value="1"/>
</dbReference>
<evidence type="ECO:0000259" key="8">
    <source>
        <dbReference type="Pfam" id="PF06429"/>
    </source>
</evidence>
<evidence type="ECO:0000256" key="6">
    <source>
        <dbReference type="RuleBase" id="RU362116"/>
    </source>
</evidence>
<feature type="domain" description="Flagellar hook protein FlgE/F/G-like D1" evidence="9">
    <location>
        <begin position="81"/>
        <end position="145"/>
    </location>
</feature>
<evidence type="ECO:0000256" key="4">
    <source>
        <dbReference type="ARBA" id="ARBA00038560"/>
    </source>
</evidence>
<evidence type="ECO:0000256" key="1">
    <source>
        <dbReference type="ARBA" id="ARBA00004117"/>
    </source>
</evidence>
<protein>
    <recommendedName>
        <fullName evidence="5 6">Flagellar basal-body rod protein FlgF</fullName>
    </recommendedName>
</protein>
<evidence type="ECO:0000313" key="11">
    <source>
        <dbReference type="Proteomes" id="UP000028073"/>
    </source>
</evidence>
<dbReference type="eggNOG" id="COG4787">
    <property type="taxonomic scope" value="Bacteria"/>
</dbReference>
<comment type="similarity">
    <text evidence="2 6">Belongs to the flagella basal body rod proteins family.</text>
</comment>
<evidence type="ECO:0000256" key="5">
    <source>
        <dbReference type="ARBA" id="ARBA00040228"/>
    </source>
</evidence>
<evidence type="ECO:0000256" key="3">
    <source>
        <dbReference type="ARBA" id="ARBA00023143"/>
    </source>
</evidence>
<dbReference type="STRING" id="1137799.GZ78_20945"/>
<dbReference type="GO" id="GO:0030694">
    <property type="term" value="C:bacterial-type flagellum basal body, rod"/>
    <property type="evidence" value="ECO:0007669"/>
    <property type="project" value="UniProtKB-UniRule"/>
</dbReference>
<sequence length="246" mass="26017">MDKVIYIGMSGARHAQTAQRIHANNLANINTGGFRSDFSYAVTKQMAGEGNDSRYMVATAGGGSRLNPGTLSHTGRVLDVAINGSGWIAVEDAAGEEAYTRAGHLRVSVDGNLLTEQGLPVMGDGAPINVPPYQQLDIGIDGSISIIPTGGAGAQPVEVGRIKLVNPESRLIGKSEDGLFRTLNGEEAEVDEAVQIKSGYLEASNVSAVSELVQMMHLSRQFEVQVKVMKTASEMASAGDRMMRGK</sequence>
<dbReference type="InterPro" id="IPR010930">
    <property type="entry name" value="Flg_bb/hook_C_dom"/>
</dbReference>
<dbReference type="InterPro" id="IPR001444">
    <property type="entry name" value="Flag_bb_rod_N"/>
</dbReference>
<evidence type="ECO:0000259" key="7">
    <source>
        <dbReference type="Pfam" id="PF00460"/>
    </source>
</evidence>
<comment type="subunit">
    <text evidence="4 6">The basal body constitutes a major portion of the flagellar organelle and consists of five rings (E,L,P,S, and M) mounted on a central rod. The rod consists of about 26 subunits of FlgG in the distal portion, and FlgB, FlgC and FlgF are thought to build up the proximal portion of the rod with about 6 subunits each.</text>
</comment>
<keyword evidence="3 6" id="KW-0975">Bacterial flagellum</keyword>
<dbReference type="InterPro" id="IPR037925">
    <property type="entry name" value="FlgE/F/G-like"/>
</dbReference>
<dbReference type="GO" id="GO:0071978">
    <property type="term" value="P:bacterial-type flagellum-dependent swarming motility"/>
    <property type="evidence" value="ECO:0007669"/>
    <property type="project" value="TreeGrafter"/>
</dbReference>
<feature type="domain" description="Flagellar basal-body/hook protein C-terminal" evidence="8">
    <location>
        <begin position="198"/>
        <end position="240"/>
    </location>
</feature>
<dbReference type="PANTHER" id="PTHR30435:SF18">
    <property type="entry name" value="FLAGELLAR BASAL-BODY ROD PROTEIN FLGF"/>
    <property type="match status" value="1"/>
</dbReference>
<feature type="domain" description="Flagellar basal body rod protein N-terminal" evidence="7">
    <location>
        <begin position="5"/>
        <end position="35"/>
    </location>
</feature>
<evidence type="ECO:0000256" key="2">
    <source>
        <dbReference type="ARBA" id="ARBA00009677"/>
    </source>
</evidence>
<dbReference type="RefSeq" id="WP_034839792.1">
    <property type="nucleotide sequence ID" value="NZ_JOKH01000005.1"/>
</dbReference>
<evidence type="ECO:0000313" key="10">
    <source>
        <dbReference type="EMBL" id="KEQ16351.1"/>
    </source>
</evidence>
<dbReference type="EMBL" id="JOKH01000005">
    <property type="protein sequence ID" value="KEQ16351.1"/>
    <property type="molecule type" value="Genomic_DNA"/>
</dbReference>
<dbReference type="AlphaFoldDB" id="A0A081ND28"/>
<evidence type="ECO:0000259" key="9">
    <source>
        <dbReference type="Pfam" id="PF22692"/>
    </source>
</evidence>
<dbReference type="OrthoDB" id="9804559at2"/>
<reference evidence="10 11" key="1">
    <citation type="submission" date="2014-06" db="EMBL/GenBank/DDBJ databases">
        <title>Whole Genome Sequences of Three Symbiotic Endozoicomonas Bacteria.</title>
        <authorList>
            <person name="Neave M.J."/>
            <person name="Apprill A."/>
            <person name="Voolstra C.R."/>
        </authorList>
    </citation>
    <scope>NUCLEOTIDE SEQUENCE [LARGE SCALE GENOMIC DNA]</scope>
    <source>
        <strain evidence="10 11">DSM 25634</strain>
    </source>
</reference>
<gene>
    <name evidence="10" type="ORF">GZ78_20945</name>
</gene>
<dbReference type="Pfam" id="PF06429">
    <property type="entry name" value="Flg_bbr_C"/>
    <property type="match status" value="1"/>
</dbReference>
<dbReference type="PANTHER" id="PTHR30435">
    <property type="entry name" value="FLAGELLAR PROTEIN"/>
    <property type="match status" value="1"/>
</dbReference>
<dbReference type="NCBIfam" id="NF009280">
    <property type="entry name" value="PRK12640.1"/>
    <property type="match status" value="1"/>
</dbReference>
<comment type="subcellular location">
    <subcellularLocation>
        <location evidence="1 6">Bacterial flagellum basal body</location>
    </subcellularLocation>
</comment>
<dbReference type="InterPro" id="IPR020013">
    <property type="entry name" value="Flagellar_FlgE/F/G"/>
</dbReference>
<dbReference type="Pfam" id="PF00460">
    <property type="entry name" value="Flg_bb_rod"/>
    <property type="match status" value="1"/>
</dbReference>